<gene>
    <name evidence="6" type="ORF">GV832_02415</name>
</gene>
<dbReference type="GO" id="GO:0032259">
    <property type="term" value="P:methylation"/>
    <property type="evidence" value="ECO:0007669"/>
    <property type="project" value="UniProtKB-KW"/>
</dbReference>
<dbReference type="Gene3D" id="1.10.10.10">
    <property type="entry name" value="Winged helix-like DNA-binding domain superfamily/Winged helix DNA-binding domain"/>
    <property type="match status" value="1"/>
</dbReference>
<evidence type="ECO:0000313" key="7">
    <source>
        <dbReference type="Proteomes" id="UP001193501"/>
    </source>
</evidence>
<evidence type="ECO:0000256" key="2">
    <source>
        <dbReference type="ARBA" id="ARBA00022679"/>
    </source>
</evidence>
<feature type="domain" description="O-methyltransferase C-terminal" evidence="4">
    <location>
        <begin position="137"/>
        <end position="341"/>
    </location>
</feature>
<dbReference type="Proteomes" id="UP001193501">
    <property type="component" value="Unassembled WGS sequence"/>
</dbReference>
<dbReference type="Gene3D" id="3.40.50.150">
    <property type="entry name" value="Vaccinia Virus protein VP39"/>
    <property type="match status" value="1"/>
</dbReference>
<dbReference type="PROSITE" id="PS51683">
    <property type="entry name" value="SAM_OMT_II"/>
    <property type="match status" value="1"/>
</dbReference>
<dbReference type="AlphaFoldDB" id="A0AAE5BT94"/>
<evidence type="ECO:0000256" key="1">
    <source>
        <dbReference type="ARBA" id="ARBA00022603"/>
    </source>
</evidence>
<dbReference type="GO" id="GO:0046983">
    <property type="term" value="F:protein dimerization activity"/>
    <property type="evidence" value="ECO:0007669"/>
    <property type="project" value="InterPro"/>
</dbReference>
<dbReference type="InterPro" id="IPR029063">
    <property type="entry name" value="SAM-dependent_MTases_sf"/>
</dbReference>
<dbReference type="PANTHER" id="PTHR43712:SF2">
    <property type="entry name" value="O-METHYLTRANSFERASE CICE"/>
    <property type="match status" value="1"/>
</dbReference>
<dbReference type="InterPro" id="IPR012967">
    <property type="entry name" value="COMT_dimerisation"/>
</dbReference>
<keyword evidence="1 6" id="KW-0489">Methyltransferase</keyword>
<dbReference type="Pfam" id="PF00891">
    <property type="entry name" value="Methyltransf_2"/>
    <property type="match status" value="1"/>
</dbReference>
<dbReference type="Pfam" id="PF08100">
    <property type="entry name" value="Dimerisation"/>
    <property type="match status" value="1"/>
</dbReference>
<dbReference type="InterPro" id="IPR001077">
    <property type="entry name" value="COMT_C"/>
</dbReference>
<dbReference type="InterPro" id="IPR016461">
    <property type="entry name" value="COMT-like"/>
</dbReference>
<evidence type="ECO:0000256" key="3">
    <source>
        <dbReference type="ARBA" id="ARBA00022691"/>
    </source>
</evidence>
<evidence type="ECO:0000259" key="5">
    <source>
        <dbReference type="Pfam" id="PF08100"/>
    </source>
</evidence>
<keyword evidence="7" id="KW-1185">Reference proteome</keyword>
<dbReference type="PANTHER" id="PTHR43712">
    <property type="entry name" value="PUTATIVE (AFU_ORTHOLOGUE AFUA_4G14580)-RELATED"/>
    <property type="match status" value="1"/>
</dbReference>
<sequence>MDGPFTTPPRPQGWLVRLALSPRFHRLAERLPLVRRFARAEGEALFDLVQGFVRSQVLMALVNLGLLARLARGPETTEDLALLTRVPLNRMEILLKAATALKLVRKRGTLWHLTPRGAAFTVVPGLAEMVSHHRALYADLADPVGFFRGPETTQLAGFWPYVFGAGIGDPEAHRFSRLMAESQTLVARDTLAQVDFSGQSHLLDVGGGHGAFLSAVAARHPGLRLTLFDLGQVVDSAPPLPAQITKVAGSFRDDSLPLGADSLSLIRVLYDHSDATVAGLLARAFEALPKGGLLVISEPMSGGDQPDPATDIYFAIYTMAMQTGRTRSVAEISTLLQAAGFVQITSPAPARPYVTRVLTARKI</sequence>
<keyword evidence="3" id="KW-0949">S-adenosyl-L-methionine</keyword>
<reference evidence="6" key="1">
    <citation type="submission" date="2020-01" db="EMBL/GenBank/DDBJ databases">
        <authorList>
            <person name="Chen W.-M."/>
        </authorList>
    </citation>
    <scope>NUCLEOTIDE SEQUENCE</scope>
    <source>
        <strain evidence="6">CYK-10</strain>
    </source>
</reference>
<dbReference type="RefSeq" id="WP_168773235.1">
    <property type="nucleotide sequence ID" value="NZ_JAABNR010000002.1"/>
</dbReference>
<dbReference type="CDD" id="cd02440">
    <property type="entry name" value="AdoMet_MTases"/>
    <property type="match status" value="1"/>
</dbReference>
<dbReference type="SUPFAM" id="SSF53335">
    <property type="entry name" value="S-adenosyl-L-methionine-dependent methyltransferases"/>
    <property type="match status" value="1"/>
</dbReference>
<protein>
    <submittedName>
        <fullName evidence="6">SAM-dependent methyltransferase</fullName>
    </submittedName>
</protein>
<organism evidence="6 7">
    <name type="scientific">Stagnihabitans tardus</name>
    <dbReference type="NCBI Taxonomy" id="2699202"/>
    <lineage>
        <taxon>Bacteria</taxon>
        <taxon>Pseudomonadati</taxon>
        <taxon>Pseudomonadota</taxon>
        <taxon>Alphaproteobacteria</taxon>
        <taxon>Rhodobacterales</taxon>
        <taxon>Paracoccaceae</taxon>
        <taxon>Stagnihabitans</taxon>
    </lineage>
</organism>
<dbReference type="GO" id="GO:0008171">
    <property type="term" value="F:O-methyltransferase activity"/>
    <property type="evidence" value="ECO:0007669"/>
    <property type="project" value="InterPro"/>
</dbReference>
<dbReference type="InterPro" id="IPR036390">
    <property type="entry name" value="WH_DNA-bd_sf"/>
</dbReference>
<evidence type="ECO:0000259" key="4">
    <source>
        <dbReference type="Pfam" id="PF00891"/>
    </source>
</evidence>
<dbReference type="InterPro" id="IPR036388">
    <property type="entry name" value="WH-like_DNA-bd_sf"/>
</dbReference>
<comment type="caution">
    <text evidence="6">The sequence shown here is derived from an EMBL/GenBank/DDBJ whole genome shotgun (WGS) entry which is preliminary data.</text>
</comment>
<proteinExistence type="predicted"/>
<keyword evidence="2" id="KW-0808">Transferase</keyword>
<feature type="domain" description="O-methyltransferase dimerisation" evidence="5">
    <location>
        <begin position="47"/>
        <end position="121"/>
    </location>
</feature>
<evidence type="ECO:0000313" key="6">
    <source>
        <dbReference type="EMBL" id="NBZ86421.1"/>
    </source>
</evidence>
<accession>A0AAE5BT94</accession>
<name>A0AAE5BT94_9RHOB</name>
<dbReference type="EMBL" id="JAABNR010000002">
    <property type="protein sequence ID" value="NBZ86421.1"/>
    <property type="molecule type" value="Genomic_DNA"/>
</dbReference>
<dbReference type="SUPFAM" id="SSF46785">
    <property type="entry name" value="Winged helix' DNA-binding domain"/>
    <property type="match status" value="1"/>
</dbReference>